<dbReference type="WBParaSite" id="Csp11.Scaffold629.g8118.t1">
    <property type="protein sequence ID" value="Csp11.Scaffold629.g8118.t1"/>
    <property type="gene ID" value="Csp11.Scaffold629.g8118"/>
</dbReference>
<dbReference type="AlphaFoldDB" id="A0A1I7UD30"/>
<organism evidence="2 3">
    <name type="scientific">Caenorhabditis tropicalis</name>
    <dbReference type="NCBI Taxonomy" id="1561998"/>
    <lineage>
        <taxon>Eukaryota</taxon>
        <taxon>Metazoa</taxon>
        <taxon>Ecdysozoa</taxon>
        <taxon>Nematoda</taxon>
        <taxon>Chromadorea</taxon>
        <taxon>Rhabditida</taxon>
        <taxon>Rhabditina</taxon>
        <taxon>Rhabditomorpha</taxon>
        <taxon>Rhabditoidea</taxon>
        <taxon>Rhabditidae</taxon>
        <taxon>Peloderinae</taxon>
        <taxon>Caenorhabditis</taxon>
    </lineage>
</organism>
<feature type="compositionally biased region" description="Basic residues" evidence="1">
    <location>
        <begin position="50"/>
        <end position="60"/>
    </location>
</feature>
<keyword evidence="2" id="KW-1185">Reference proteome</keyword>
<name>A0A1I7UD30_9PELO</name>
<protein>
    <submittedName>
        <fullName evidence="3">Uncharacterized protein</fullName>
    </submittedName>
</protein>
<accession>A0A1I7UD30</accession>
<evidence type="ECO:0000256" key="1">
    <source>
        <dbReference type="SAM" id="MobiDB-lite"/>
    </source>
</evidence>
<feature type="region of interest" description="Disordered" evidence="1">
    <location>
        <begin position="43"/>
        <end position="64"/>
    </location>
</feature>
<dbReference type="Proteomes" id="UP000095282">
    <property type="component" value="Unplaced"/>
</dbReference>
<evidence type="ECO:0000313" key="2">
    <source>
        <dbReference type="Proteomes" id="UP000095282"/>
    </source>
</evidence>
<reference evidence="3" key="1">
    <citation type="submission" date="2016-11" db="UniProtKB">
        <authorList>
            <consortium name="WormBaseParasite"/>
        </authorList>
    </citation>
    <scope>IDENTIFICATION</scope>
</reference>
<proteinExistence type="predicted"/>
<evidence type="ECO:0000313" key="3">
    <source>
        <dbReference type="WBParaSite" id="Csp11.Scaffold629.g8118.t1"/>
    </source>
</evidence>
<sequence length="92" mass="10325">MIGGDLTTKQPCVCPPTDSYHISDAILATAEVIPALFHDTRGPREDLRLTGRRKRPRNHERKPSEDLIHIDPLAIRPFLQSSSDDILISRNA</sequence>